<dbReference type="RefSeq" id="XP_012896308.1">
    <property type="nucleotide sequence ID" value="XM_013040854.1"/>
</dbReference>
<dbReference type="EMBL" id="FN668649">
    <property type="protein sequence ID" value="CBK22260.2"/>
    <property type="molecule type" value="Genomic_DNA"/>
</dbReference>
<dbReference type="InParanoid" id="D8M2H1"/>
<dbReference type="GeneID" id="24919494"/>
<protein>
    <submittedName>
        <fullName evidence="1">Uncharacterized protein</fullName>
    </submittedName>
</protein>
<sequence length="164" mass="18899">MGLRKLSRYLHLLEPNEYVSSNHTYDLVLFTTADSQKLRKTYAITQHLEMLSFFQRNFRFKGIIFTSSPSLISLAQSKNVFSARGIKKNRYGLPLIRSMFVQAKQQFDSAYYGYINSDILLPVTVFNILSILNYNRMIGTLSSNVQVSIWFDVVRNCGSRFAGE</sequence>
<name>D8M2H1_BLAHO</name>
<evidence type="ECO:0000313" key="1">
    <source>
        <dbReference type="EMBL" id="CBK22260.2"/>
    </source>
</evidence>
<proteinExistence type="predicted"/>
<dbReference type="AlphaFoldDB" id="D8M2H1"/>
<evidence type="ECO:0000313" key="2">
    <source>
        <dbReference type="Proteomes" id="UP000008312"/>
    </source>
</evidence>
<dbReference type="Proteomes" id="UP000008312">
    <property type="component" value="Unassembled WGS sequence"/>
</dbReference>
<gene>
    <name evidence="1" type="ORF">GSBLH_T00002316001</name>
</gene>
<organism evidence="1">
    <name type="scientific">Blastocystis hominis</name>
    <dbReference type="NCBI Taxonomy" id="12968"/>
    <lineage>
        <taxon>Eukaryota</taxon>
        <taxon>Sar</taxon>
        <taxon>Stramenopiles</taxon>
        <taxon>Bigyra</taxon>
        <taxon>Opalozoa</taxon>
        <taxon>Opalinata</taxon>
        <taxon>Blastocystidae</taxon>
        <taxon>Blastocystis</taxon>
    </lineage>
</organism>
<reference evidence="1" key="1">
    <citation type="submission" date="2010-02" db="EMBL/GenBank/DDBJ databases">
        <title>Sequencing and annotation of the Blastocystis hominis genome.</title>
        <authorList>
            <person name="Wincker P."/>
        </authorList>
    </citation>
    <scope>NUCLEOTIDE SEQUENCE</scope>
    <source>
        <strain evidence="1">Singapore isolate B</strain>
    </source>
</reference>
<accession>D8M2H1</accession>
<keyword evidence="2" id="KW-1185">Reference proteome</keyword>
<dbReference type="OrthoDB" id="6046730at2759"/>